<dbReference type="PROSITE" id="PS00839">
    <property type="entry name" value="SUMT_1"/>
    <property type="match status" value="1"/>
</dbReference>
<sequence>MKPGMVSIVGAGPGDPELITIKAMRRIQDADIIMYDRLVNEELLSYAKPGARRIYCGKSPGCHSMPQDKIEQLLVQYGAEGYRVVRLKGGDPFVFGRGGEEALAVAEAGIPYEVIPGITSAIGAAASAGIPLTHRGLAASLAIVTGSRCHEQNAPVRWDELARGVDTIAVYMGVSQLGFIREQLLLHGKSAATPVALLENGTTARQRIITGTLDNIDKLAVAMKVTNPALIIIGEVVKVREQLLHLQNDVKSQIV</sequence>
<evidence type="ECO:0000256" key="4">
    <source>
        <dbReference type="ARBA" id="ARBA00022603"/>
    </source>
</evidence>
<comment type="similarity">
    <text evidence="1 9">Belongs to the precorrin methyltransferase family.</text>
</comment>
<dbReference type="AlphaFoldDB" id="A0A917C408"/>
<dbReference type="PANTHER" id="PTHR45790">
    <property type="entry name" value="SIROHEME SYNTHASE-RELATED"/>
    <property type="match status" value="1"/>
</dbReference>
<dbReference type="NCBIfam" id="TIGR01469">
    <property type="entry name" value="cobA_cysG_Cterm"/>
    <property type="match status" value="1"/>
</dbReference>
<evidence type="ECO:0000256" key="7">
    <source>
        <dbReference type="ARBA" id="ARBA00023244"/>
    </source>
</evidence>
<dbReference type="RefSeq" id="WP_189022786.1">
    <property type="nucleotide sequence ID" value="NZ_BMKR01000004.1"/>
</dbReference>
<evidence type="ECO:0000256" key="2">
    <source>
        <dbReference type="ARBA" id="ARBA00012162"/>
    </source>
</evidence>
<reference evidence="11" key="1">
    <citation type="journal article" date="2014" name="Int. J. Syst. Evol. Microbiol.">
        <title>Complete genome sequence of Corynebacterium casei LMG S-19264T (=DSM 44701T), isolated from a smear-ripened cheese.</title>
        <authorList>
            <consortium name="US DOE Joint Genome Institute (JGI-PGF)"/>
            <person name="Walter F."/>
            <person name="Albersmeier A."/>
            <person name="Kalinowski J."/>
            <person name="Ruckert C."/>
        </authorList>
    </citation>
    <scope>NUCLEOTIDE SEQUENCE</scope>
    <source>
        <strain evidence="11">CGMCC 1.16134</strain>
    </source>
</reference>
<feature type="domain" description="Tetrapyrrole methylase" evidence="10">
    <location>
        <begin position="5"/>
        <end position="216"/>
    </location>
</feature>
<keyword evidence="5 9" id="KW-0808">Transferase</keyword>
<dbReference type="GO" id="GO:0004851">
    <property type="term" value="F:uroporphyrin-III C-methyltransferase activity"/>
    <property type="evidence" value="ECO:0007669"/>
    <property type="project" value="UniProtKB-EC"/>
</dbReference>
<evidence type="ECO:0000256" key="6">
    <source>
        <dbReference type="ARBA" id="ARBA00022691"/>
    </source>
</evidence>
<comment type="caution">
    <text evidence="11">The sequence shown here is derived from an EMBL/GenBank/DDBJ whole genome shotgun (WGS) entry which is preliminary data.</text>
</comment>
<dbReference type="FunFam" id="3.30.950.10:FF:000001">
    <property type="entry name" value="Siroheme synthase"/>
    <property type="match status" value="1"/>
</dbReference>
<dbReference type="PROSITE" id="PS00840">
    <property type="entry name" value="SUMT_2"/>
    <property type="match status" value="1"/>
</dbReference>
<evidence type="ECO:0000256" key="1">
    <source>
        <dbReference type="ARBA" id="ARBA00005879"/>
    </source>
</evidence>
<gene>
    <name evidence="11" type="primary">cysG</name>
    <name evidence="11" type="ORF">GCM10010912_11070</name>
</gene>
<evidence type="ECO:0000256" key="5">
    <source>
        <dbReference type="ARBA" id="ARBA00022679"/>
    </source>
</evidence>
<evidence type="ECO:0000259" key="10">
    <source>
        <dbReference type="Pfam" id="PF00590"/>
    </source>
</evidence>
<evidence type="ECO:0000256" key="3">
    <source>
        <dbReference type="ARBA" id="ARBA00018323"/>
    </source>
</evidence>
<dbReference type="GO" id="GO:0019354">
    <property type="term" value="P:siroheme biosynthetic process"/>
    <property type="evidence" value="ECO:0007669"/>
    <property type="project" value="InterPro"/>
</dbReference>
<dbReference type="Pfam" id="PF00590">
    <property type="entry name" value="TP_methylase"/>
    <property type="match status" value="1"/>
</dbReference>
<dbReference type="Proteomes" id="UP000637643">
    <property type="component" value="Unassembled WGS sequence"/>
</dbReference>
<organism evidence="11 12">
    <name type="scientific">Paenibacillus albidus</name>
    <dbReference type="NCBI Taxonomy" id="2041023"/>
    <lineage>
        <taxon>Bacteria</taxon>
        <taxon>Bacillati</taxon>
        <taxon>Bacillota</taxon>
        <taxon>Bacilli</taxon>
        <taxon>Bacillales</taxon>
        <taxon>Paenibacillaceae</taxon>
        <taxon>Paenibacillus</taxon>
    </lineage>
</organism>
<dbReference type="InterPro" id="IPR000878">
    <property type="entry name" value="4pyrrol_Mease"/>
</dbReference>
<dbReference type="InterPro" id="IPR014776">
    <property type="entry name" value="4pyrrole_Mease_sub2"/>
</dbReference>
<protein>
    <recommendedName>
        <fullName evidence="3">Uroporphyrinogen-III C-methyltransferase</fullName>
        <ecNumber evidence="2">2.1.1.107</ecNumber>
    </recommendedName>
    <alternativeName>
        <fullName evidence="8">Uroporphyrinogen III methylase</fullName>
    </alternativeName>
</protein>
<keyword evidence="7" id="KW-0627">Porphyrin biosynthesis</keyword>
<dbReference type="Gene3D" id="3.30.950.10">
    <property type="entry name" value="Methyltransferase, Cobalt-precorrin-4 Transmethylase, Domain 2"/>
    <property type="match status" value="1"/>
</dbReference>
<dbReference type="InterPro" id="IPR003043">
    <property type="entry name" value="Uropor_MeTrfase_CS"/>
</dbReference>
<dbReference type="CDD" id="cd11642">
    <property type="entry name" value="SUMT"/>
    <property type="match status" value="1"/>
</dbReference>
<name>A0A917C408_9BACL</name>
<keyword evidence="12" id="KW-1185">Reference proteome</keyword>
<dbReference type="InterPro" id="IPR050161">
    <property type="entry name" value="Siro_Cobalamin_biosynth"/>
</dbReference>
<reference evidence="11" key="2">
    <citation type="submission" date="2020-09" db="EMBL/GenBank/DDBJ databases">
        <authorList>
            <person name="Sun Q."/>
            <person name="Zhou Y."/>
        </authorList>
    </citation>
    <scope>NUCLEOTIDE SEQUENCE</scope>
    <source>
        <strain evidence="11">CGMCC 1.16134</strain>
    </source>
</reference>
<evidence type="ECO:0000313" key="12">
    <source>
        <dbReference type="Proteomes" id="UP000637643"/>
    </source>
</evidence>
<evidence type="ECO:0000256" key="9">
    <source>
        <dbReference type="RuleBase" id="RU003960"/>
    </source>
</evidence>
<dbReference type="EC" id="2.1.1.107" evidence="2"/>
<dbReference type="Gene3D" id="3.40.1010.10">
    <property type="entry name" value="Cobalt-precorrin-4 Transmethylase, Domain 1"/>
    <property type="match status" value="1"/>
</dbReference>
<proteinExistence type="inferred from homology"/>
<dbReference type="EMBL" id="BMKR01000004">
    <property type="protein sequence ID" value="GGF67846.1"/>
    <property type="molecule type" value="Genomic_DNA"/>
</dbReference>
<dbReference type="PANTHER" id="PTHR45790:SF3">
    <property type="entry name" value="S-ADENOSYL-L-METHIONINE-DEPENDENT UROPORPHYRINOGEN III METHYLTRANSFERASE, CHLOROPLASTIC"/>
    <property type="match status" value="1"/>
</dbReference>
<keyword evidence="6" id="KW-0949">S-adenosyl-L-methionine</keyword>
<evidence type="ECO:0000313" key="11">
    <source>
        <dbReference type="EMBL" id="GGF67846.1"/>
    </source>
</evidence>
<dbReference type="InterPro" id="IPR035996">
    <property type="entry name" value="4pyrrol_Methylase_sf"/>
</dbReference>
<dbReference type="InterPro" id="IPR006366">
    <property type="entry name" value="CobA/CysG_C"/>
</dbReference>
<keyword evidence="4 9" id="KW-0489">Methyltransferase</keyword>
<dbReference type="NCBIfam" id="NF004790">
    <property type="entry name" value="PRK06136.1"/>
    <property type="match status" value="1"/>
</dbReference>
<dbReference type="FunFam" id="3.40.1010.10:FF:000001">
    <property type="entry name" value="Siroheme synthase"/>
    <property type="match status" value="1"/>
</dbReference>
<dbReference type="SUPFAM" id="SSF53790">
    <property type="entry name" value="Tetrapyrrole methylase"/>
    <property type="match status" value="1"/>
</dbReference>
<accession>A0A917C408</accession>
<dbReference type="InterPro" id="IPR014777">
    <property type="entry name" value="4pyrrole_Mease_sub1"/>
</dbReference>
<evidence type="ECO:0000256" key="8">
    <source>
        <dbReference type="ARBA" id="ARBA00079776"/>
    </source>
</evidence>
<dbReference type="GO" id="GO:0032259">
    <property type="term" value="P:methylation"/>
    <property type="evidence" value="ECO:0007669"/>
    <property type="project" value="UniProtKB-KW"/>
</dbReference>